<name>A0A0F9DIM9_9ZZZZ</name>
<gene>
    <name evidence="1" type="ORF">LCGC14_2484040</name>
</gene>
<comment type="caution">
    <text evidence="1">The sequence shown here is derived from an EMBL/GenBank/DDBJ whole genome shotgun (WGS) entry which is preliminary data.</text>
</comment>
<protein>
    <submittedName>
        <fullName evidence="1">Uncharacterized protein</fullName>
    </submittedName>
</protein>
<dbReference type="EMBL" id="LAZR01039201">
    <property type="protein sequence ID" value="KKL17586.1"/>
    <property type="molecule type" value="Genomic_DNA"/>
</dbReference>
<sequence>MEIRIQRHDDHIETYGRITKITPEYSVKDEVLSLIMERHIEVGVLREFTAVHLGKFESIEIRRDICEVIG</sequence>
<evidence type="ECO:0000313" key="1">
    <source>
        <dbReference type="EMBL" id="KKL17586.1"/>
    </source>
</evidence>
<reference evidence="1" key="1">
    <citation type="journal article" date="2015" name="Nature">
        <title>Complex archaea that bridge the gap between prokaryotes and eukaryotes.</title>
        <authorList>
            <person name="Spang A."/>
            <person name="Saw J.H."/>
            <person name="Jorgensen S.L."/>
            <person name="Zaremba-Niedzwiedzka K."/>
            <person name="Martijn J."/>
            <person name="Lind A.E."/>
            <person name="van Eijk R."/>
            <person name="Schleper C."/>
            <person name="Guy L."/>
            <person name="Ettema T.J."/>
        </authorList>
    </citation>
    <scope>NUCLEOTIDE SEQUENCE</scope>
</reference>
<proteinExistence type="predicted"/>
<dbReference type="AlphaFoldDB" id="A0A0F9DIM9"/>
<accession>A0A0F9DIM9</accession>
<organism evidence="1">
    <name type="scientific">marine sediment metagenome</name>
    <dbReference type="NCBI Taxonomy" id="412755"/>
    <lineage>
        <taxon>unclassified sequences</taxon>
        <taxon>metagenomes</taxon>
        <taxon>ecological metagenomes</taxon>
    </lineage>
</organism>